<gene>
    <name evidence="2" type="ORF">GCM10011333_09650</name>
</gene>
<dbReference type="AlphaFoldDB" id="A0A8J2TWL5"/>
<proteinExistence type="predicted"/>
<protein>
    <submittedName>
        <fullName evidence="2">Membrane protein</fullName>
    </submittedName>
</protein>
<keyword evidence="1" id="KW-0472">Membrane</keyword>
<dbReference type="Proteomes" id="UP000616114">
    <property type="component" value="Unassembled WGS sequence"/>
</dbReference>
<feature type="transmembrane region" description="Helical" evidence="1">
    <location>
        <begin position="43"/>
        <end position="60"/>
    </location>
</feature>
<dbReference type="RefSeq" id="WP_188549792.1">
    <property type="nucleotide sequence ID" value="NZ_BMFY01000003.1"/>
</dbReference>
<keyword evidence="3" id="KW-1185">Reference proteome</keyword>
<keyword evidence="1" id="KW-1133">Transmembrane helix</keyword>
<dbReference type="InterPro" id="IPR021414">
    <property type="entry name" value="DUF3054"/>
</dbReference>
<name>A0A8J2TWL5_9MICO</name>
<feature type="transmembrane region" description="Helical" evidence="1">
    <location>
        <begin position="95"/>
        <end position="115"/>
    </location>
</feature>
<dbReference type="Pfam" id="PF11255">
    <property type="entry name" value="DUF3054"/>
    <property type="match status" value="1"/>
</dbReference>
<comment type="caution">
    <text evidence="2">The sequence shown here is derived from an EMBL/GenBank/DDBJ whole genome shotgun (WGS) entry which is preliminary data.</text>
</comment>
<evidence type="ECO:0000313" key="2">
    <source>
        <dbReference type="EMBL" id="GGA08761.1"/>
    </source>
</evidence>
<sequence length="125" mass="13000">MAPKRSSHVFTAVIVDLVLVTGFGIVGHWTHGGDMSLVGIAETSWPFLAGLAAAWLLTCAWQQPLSPLRTGVGLWAATILIGMMIRAFLGDGTAGAFIIVAGLLNFATLVGWRVVATAVAGRGGR</sequence>
<dbReference type="EMBL" id="BMFY01000003">
    <property type="protein sequence ID" value="GGA08761.1"/>
    <property type="molecule type" value="Genomic_DNA"/>
</dbReference>
<feature type="transmembrane region" description="Helical" evidence="1">
    <location>
        <begin position="9"/>
        <end position="31"/>
    </location>
</feature>
<organism evidence="2 3">
    <name type="scientific">Sediminivirga luteola</name>
    <dbReference type="NCBI Taxonomy" id="1774748"/>
    <lineage>
        <taxon>Bacteria</taxon>
        <taxon>Bacillati</taxon>
        <taxon>Actinomycetota</taxon>
        <taxon>Actinomycetes</taxon>
        <taxon>Micrococcales</taxon>
        <taxon>Brevibacteriaceae</taxon>
        <taxon>Sediminivirga</taxon>
    </lineage>
</organism>
<reference evidence="2" key="1">
    <citation type="journal article" date="2014" name="Int. J. Syst. Evol. Microbiol.">
        <title>Complete genome sequence of Corynebacterium casei LMG S-19264T (=DSM 44701T), isolated from a smear-ripened cheese.</title>
        <authorList>
            <consortium name="US DOE Joint Genome Institute (JGI-PGF)"/>
            <person name="Walter F."/>
            <person name="Albersmeier A."/>
            <person name="Kalinowski J."/>
            <person name="Ruckert C."/>
        </authorList>
    </citation>
    <scope>NUCLEOTIDE SEQUENCE</scope>
    <source>
        <strain evidence="2">CGMCC 1.12785</strain>
    </source>
</reference>
<keyword evidence="1" id="KW-0812">Transmembrane</keyword>
<evidence type="ECO:0000313" key="3">
    <source>
        <dbReference type="Proteomes" id="UP000616114"/>
    </source>
</evidence>
<evidence type="ECO:0000256" key="1">
    <source>
        <dbReference type="SAM" id="Phobius"/>
    </source>
</evidence>
<reference evidence="2" key="2">
    <citation type="submission" date="2020-09" db="EMBL/GenBank/DDBJ databases">
        <authorList>
            <person name="Sun Q."/>
            <person name="Zhou Y."/>
        </authorList>
    </citation>
    <scope>NUCLEOTIDE SEQUENCE</scope>
    <source>
        <strain evidence="2">CGMCC 1.12785</strain>
    </source>
</reference>
<accession>A0A8J2TWL5</accession>
<feature type="transmembrane region" description="Helical" evidence="1">
    <location>
        <begin position="72"/>
        <end position="89"/>
    </location>
</feature>